<feature type="chain" id="PRO_5012893528" evidence="1">
    <location>
        <begin position="22"/>
        <end position="151"/>
    </location>
</feature>
<dbReference type="Proteomes" id="UP000218418">
    <property type="component" value="Chromosome"/>
</dbReference>
<dbReference type="EMBL" id="AP018227">
    <property type="protein sequence ID" value="BAY87399.1"/>
    <property type="molecule type" value="Genomic_DNA"/>
</dbReference>
<organism evidence="2 3">
    <name type="scientific">Calothrix parasitica NIES-267</name>
    <dbReference type="NCBI Taxonomy" id="1973488"/>
    <lineage>
        <taxon>Bacteria</taxon>
        <taxon>Bacillati</taxon>
        <taxon>Cyanobacteriota</taxon>
        <taxon>Cyanophyceae</taxon>
        <taxon>Nostocales</taxon>
        <taxon>Calotrichaceae</taxon>
        <taxon>Calothrix</taxon>
    </lineage>
</organism>
<keyword evidence="3" id="KW-1185">Reference proteome</keyword>
<evidence type="ECO:0000256" key="1">
    <source>
        <dbReference type="SAM" id="SignalP"/>
    </source>
</evidence>
<evidence type="ECO:0000313" key="3">
    <source>
        <dbReference type="Proteomes" id="UP000218418"/>
    </source>
</evidence>
<protein>
    <submittedName>
        <fullName evidence="2">Uncharacterized protein</fullName>
    </submittedName>
</protein>
<dbReference type="AlphaFoldDB" id="A0A1Z4M1P1"/>
<reference evidence="2 3" key="1">
    <citation type="submission" date="2017-06" db="EMBL/GenBank/DDBJ databases">
        <title>Genome sequencing of cyanobaciteial culture collection at National Institute for Environmental Studies (NIES).</title>
        <authorList>
            <person name="Hirose Y."/>
            <person name="Shimura Y."/>
            <person name="Fujisawa T."/>
            <person name="Nakamura Y."/>
            <person name="Kawachi M."/>
        </authorList>
    </citation>
    <scope>NUCLEOTIDE SEQUENCE [LARGE SCALE GENOMIC DNA]</scope>
    <source>
        <strain evidence="2 3">NIES-267</strain>
    </source>
</reference>
<feature type="signal peptide" evidence="1">
    <location>
        <begin position="1"/>
        <end position="21"/>
    </location>
</feature>
<gene>
    <name evidence="2" type="ORF">NIES267_69210</name>
</gene>
<keyword evidence="1" id="KW-0732">Signal</keyword>
<name>A0A1Z4M1P1_9CYAN</name>
<accession>A0A1Z4M1P1</accession>
<evidence type="ECO:0000313" key="2">
    <source>
        <dbReference type="EMBL" id="BAY87399.1"/>
    </source>
</evidence>
<sequence>MKFLLSGVIVTLGLFPFTAQAQQQSLNTQVAGMVEALRLAAPNTGSANDGYYSDWQVKPETLKSWSKTCLEEEVSPAEFEKNNQLARQVVSCIVERELKGQLEATNNNETAAVRGTACWWMTGKYKGCDSGFTADYVKKVLDYYQQPKQST</sequence>
<dbReference type="OrthoDB" id="423026at2"/>
<proteinExistence type="predicted"/>